<reference evidence="8" key="1">
    <citation type="journal article" date="2019" name="Nat. Commun.">
        <title>Expansion of phycobilisome linker gene families in mesophilic red algae.</title>
        <authorList>
            <person name="Lee J."/>
            <person name="Kim D."/>
            <person name="Bhattacharya D."/>
            <person name="Yoon H.S."/>
        </authorList>
    </citation>
    <scope>NUCLEOTIDE SEQUENCE [LARGE SCALE GENOMIC DNA]</scope>
    <source>
        <strain evidence="8">CCMP 1328</strain>
    </source>
</reference>
<comment type="caution">
    <text evidence="7">The sequence shown here is derived from an EMBL/GenBank/DDBJ whole genome shotgun (WGS) entry which is preliminary data.</text>
</comment>
<name>A0A5J4YHL5_PORPP</name>
<accession>A0A5J4YHL5</accession>
<sequence>MSVWMMMMMMMMRRGDAMLVRRVLQHAVLRQCGVGSVGRMALLVARRGFAAYPEHVVVSMPKLSPTMEMGNIAAWKKKEGESYAEGDVLAEVETDKATVSFEATDEGVIAKILKPEGTSDVKVGDPIAISVDDESLVAAFKDYAAEEQVQPPAPTPAKAAAQPAPAGTTPNPPPSSPPSSQSRSPSAAAASTPNPSRSHGAVLASPYAKFLAREQNKTLDGLIGSYPGGFVVSADLAQAGSTRMASQETGDRKLTMMSTTELDQARSALAEQFAASKREVPHYYLKVECKFGNFREFLGDETSLDDLVIKAAAAASVKVPAVNSTWMGATIRQFADVDINVALETKSGYLATPVLRQVERRGLSSIAKELKELKRMAQEDDISGMDQSTGTFTIMMHSDVSEVSAIIRPPQSAVLTIGAVRDVLSTQPQFIKSGKVPVEKVTVEPAFTATLSCDHRVVDGAVGARWLAAFKSHLESPFNLLL</sequence>
<proteinExistence type="inferred from homology"/>
<evidence type="ECO:0000259" key="6">
    <source>
        <dbReference type="PROSITE" id="PS50968"/>
    </source>
</evidence>
<evidence type="ECO:0000313" key="7">
    <source>
        <dbReference type="EMBL" id="KAA8490522.1"/>
    </source>
</evidence>
<dbReference type="PANTHER" id="PTHR23151">
    <property type="entry name" value="DIHYDROLIPOAMIDE ACETYL/SUCCINYL-TRANSFERASE-RELATED"/>
    <property type="match status" value="1"/>
</dbReference>
<dbReference type="Gene3D" id="2.40.50.100">
    <property type="match status" value="1"/>
</dbReference>
<dbReference type="Gene3D" id="3.30.559.10">
    <property type="entry name" value="Chloramphenicol acetyltransferase-like domain"/>
    <property type="match status" value="1"/>
</dbReference>
<evidence type="ECO:0000256" key="4">
    <source>
        <dbReference type="SAM" id="MobiDB-lite"/>
    </source>
</evidence>
<feature type="signal peptide" evidence="5">
    <location>
        <begin position="1"/>
        <end position="17"/>
    </location>
</feature>
<feature type="chain" id="PRO_5023814491" description="Dihydrolipoamide acetyltransferase component of pyruvate dehydrogenase complex" evidence="5">
    <location>
        <begin position="18"/>
        <end position="482"/>
    </location>
</feature>
<dbReference type="EC" id="2.3.1.-" evidence="3"/>
<keyword evidence="3 7" id="KW-0808">Transferase</keyword>
<dbReference type="InterPro" id="IPR000089">
    <property type="entry name" value="Biotin_lipoyl"/>
</dbReference>
<evidence type="ECO:0000256" key="5">
    <source>
        <dbReference type="SAM" id="SignalP"/>
    </source>
</evidence>
<dbReference type="InterPro" id="IPR011053">
    <property type="entry name" value="Single_hybrid_motif"/>
</dbReference>
<dbReference type="InterPro" id="IPR045257">
    <property type="entry name" value="E2/Pdx1"/>
</dbReference>
<evidence type="ECO:0000256" key="3">
    <source>
        <dbReference type="RuleBase" id="RU003423"/>
    </source>
</evidence>
<feature type="compositionally biased region" description="Low complexity" evidence="4">
    <location>
        <begin position="178"/>
        <end position="198"/>
    </location>
</feature>
<keyword evidence="5" id="KW-0732">Signal</keyword>
<dbReference type="SUPFAM" id="SSF51230">
    <property type="entry name" value="Single hybrid motif"/>
    <property type="match status" value="1"/>
</dbReference>
<dbReference type="GO" id="GO:0004742">
    <property type="term" value="F:dihydrolipoyllysine-residue acetyltransferase activity"/>
    <property type="evidence" value="ECO:0007669"/>
    <property type="project" value="TreeGrafter"/>
</dbReference>
<dbReference type="CDD" id="cd06849">
    <property type="entry name" value="lipoyl_domain"/>
    <property type="match status" value="1"/>
</dbReference>
<dbReference type="Proteomes" id="UP000324585">
    <property type="component" value="Unassembled WGS sequence"/>
</dbReference>
<feature type="domain" description="Lipoyl-binding" evidence="6">
    <location>
        <begin position="55"/>
        <end position="131"/>
    </location>
</feature>
<dbReference type="PROSITE" id="PS50968">
    <property type="entry name" value="BIOTINYL_LIPOYL"/>
    <property type="match status" value="1"/>
</dbReference>
<evidence type="ECO:0000256" key="2">
    <source>
        <dbReference type="ARBA" id="ARBA00022823"/>
    </source>
</evidence>
<feature type="compositionally biased region" description="Low complexity" evidence="4">
    <location>
        <begin position="156"/>
        <end position="169"/>
    </location>
</feature>
<gene>
    <name evidence="7" type="ORF">FVE85_5047</name>
</gene>
<dbReference type="GO" id="GO:0006086">
    <property type="term" value="P:pyruvate decarboxylation to acetyl-CoA"/>
    <property type="evidence" value="ECO:0007669"/>
    <property type="project" value="InterPro"/>
</dbReference>
<feature type="region of interest" description="Disordered" evidence="4">
    <location>
        <begin position="148"/>
        <end position="200"/>
    </location>
</feature>
<keyword evidence="8" id="KW-1185">Reference proteome</keyword>
<protein>
    <recommendedName>
        <fullName evidence="3">Dihydrolipoamide acetyltransferase component of pyruvate dehydrogenase complex</fullName>
        <ecNumber evidence="3">2.3.1.-</ecNumber>
    </recommendedName>
</protein>
<dbReference type="AlphaFoldDB" id="A0A5J4YHL5"/>
<dbReference type="EMBL" id="VRMN01000024">
    <property type="protein sequence ID" value="KAA8490522.1"/>
    <property type="molecule type" value="Genomic_DNA"/>
</dbReference>
<dbReference type="OrthoDB" id="537444at2759"/>
<dbReference type="PANTHER" id="PTHR23151:SF90">
    <property type="entry name" value="DIHYDROLIPOYLLYSINE-RESIDUE ACETYLTRANSFERASE COMPONENT OF PYRUVATE DEHYDROGENASE COMPLEX, MITOCHONDRIAL-RELATED"/>
    <property type="match status" value="1"/>
</dbReference>
<organism evidence="7 8">
    <name type="scientific">Porphyridium purpureum</name>
    <name type="common">Red alga</name>
    <name type="synonym">Porphyridium cruentum</name>
    <dbReference type="NCBI Taxonomy" id="35688"/>
    <lineage>
        <taxon>Eukaryota</taxon>
        <taxon>Rhodophyta</taxon>
        <taxon>Bangiophyceae</taxon>
        <taxon>Porphyridiales</taxon>
        <taxon>Porphyridiaceae</taxon>
        <taxon>Porphyridium</taxon>
    </lineage>
</organism>
<keyword evidence="3" id="KW-0012">Acyltransferase</keyword>
<comment type="similarity">
    <text evidence="1 3">Belongs to the 2-oxoacid dehydrogenase family.</text>
</comment>
<dbReference type="InterPro" id="IPR023213">
    <property type="entry name" value="CAT-like_dom_sf"/>
</dbReference>
<comment type="cofactor">
    <cofactor evidence="3">
        <name>(R)-lipoate</name>
        <dbReference type="ChEBI" id="CHEBI:83088"/>
    </cofactor>
</comment>
<dbReference type="GO" id="GO:0045254">
    <property type="term" value="C:pyruvate dehydrogenase complex"/>
    <property type="evidence" value="ECO:0007669"/>
    <property type="project" value="InterPro"/>
</dbReference>
<dbReference type="SUPFAM" id="SSF52777">
    <property type="entry name" value="CoA-dependent acyltransferases"/>
    <property type="match status" value="1"/>
</dbReference>
<dbReference type="Pfam" id="PF00364">
    <property type="entry name" value="Biotin_lipoyl"/>
    <property type="match status" value="1"/>
</dbReference>
<keyword evidence="2 3" id="KW-0450">Lipoyl</keyword>
<dbReference type="Pfam" id="PF00198">
    <property type="entry name" value="2-oxoacid_dh"/>
    <property type="match status" value="1"/>
</dbReference>
<dbReference type="FunFam" id="2.40.50.100:FF:000010">
    <property type="entry name" value="Acetyltransferase component of pyruvate dehydrogenase complex"/>
    <property type="match status" value="1"/>
</dbReference>
<evidence type="ECO:0000256" key="1">
    <source>
        <dbReference type="ARBA" id="ARBA00007317"/>
    </source>
</evidence>
<dbReference type="InterPro" id="IPR001078">
    <property type="entry name" value="2-oxoacid_DH_actylTfrase"/>
</dbReference>
<evidence type="ECO:0000313" key="8">
    <source>
        <dbReference type="Proteomes" id="UP000324585"/>
    </source>
</evidence>